<organism evidence="2 3">
    <name type="scientific">Neglectibacter timonensis</name>
    <dbReference type="NCBI Taxonomy" id="1776382"/>
    <lineage>
        <taxon>Bacteria</taxon>
        <taxon>Bacillati</taxon>
        <taxon>Bacillota</taxon>
        <taxon>Clostridia</taxon>
        <taxon>Eubacteriales</taxon>
        <taxon>Oscillospiraceae</taxon>
        <taxon>Neglectibacter</taxon>
    </lineage>
</organism>
<dbReference type="Pfam" id="PF00583">
    <property type="entry name" value="Acetyltransf_1"/>
    <property type="match status" value="1"/>
</dbReference>
<evidence type="ECO:0000313" key="2">
    <source>
        <dbReference type="EMBL" id="MCQ4839573.1"/>
    </source>
</evidence>
<proteinExistence type="predicted"/>
<name>A0ABT1RY35_9FIRM</name>
<feature type="domain" description="N-acetyltransferase" evidence="1">
    <location>
        <begin position="3"/>
        <end position="168"/>
    </location>
</feature>
<keyword evidence="3" id="KW-1185">Reference proteome</keyword>
<dbReference type="Gene3D" id="3.40.630.30">
    <property type="match status" value="1"/>
</dbReference>
<dbReference type="PROSITE" id="PS51186">
    <property type="entry name" value="GNAT"/>
    <property type="match status" value="1"/>
</dbReference>
<reference evidence="2 3" key="1">
    <citation type="submission" date="2022-06" db="EMBL/GenBank/DDBJ databases">
        <title>Isolation of gut microbiota from human fecal samples.</title>
        <authorList>
            <person name="Pamer E.G."/>
            <person name="Barat B."/>
            <person name="Waligurski E."/>
            <person name="Medina S."/>
            <person name="Paddock L."/>
            <person name="Mostad J."/>
        </authorList>
    </citation>
    <scope>NUCLEOTIDE SEQUENCE [LARGE SCALE GENOMIC DNA]</scope>
    <source>
        <strain evidence="2 3">DFI.9.73</strain>
    </source>
</reference>
<dbReference type="EMBL" id="JANFZH010000011">
    <property type="protein sequence ID" value="MCQ4839573.1"/>
    <property type="molecule type" value="Genomic_DNA"/>
</dbReference>
<keyword evidence="2" id="KW-0012">Acyltransferase</keyword>
<dbReference type="InterPro" id="IPR016181">
    <property type="entry name" value="Acyl_CoA_acyltransferase"/>
</dbReference>
<comment type="caution">
    <text evidence="2">The sequence shown here is derived from an EMBL/GenBank/DDBJ whole genome shotgun (WGS) entry which is preliminary data.</text>
</comment>
<dbReference type="Proteomes" id="UP001524473">
    <property type="component" value="Unassembled WGS sequence"/>
</dbReference>
<gene>
    <name evidence="2" type="ORF">NE695_06530</name>
</gene>
<dbReference type="GO" id="GO:0016746">
    <property type="term" value="F:acyltransferase activity"/>
    <property type="evidence" value="ECO:0007669"/>
    <property type="project" value="UniProtKB-KW"/>
</dbReference>
<dbReference type="EC" id="2.3.1.-" evidence="2"/>
<protein>
    <submittedName>
        <fullName evidence="2">GNAT family N-acetyltransferase</fullName>
        <ecNumber evidence="2">2.3.1.-</ecNumber>
    </submittedName>
</protein>
<dbReference type="SUPFAM" id="SSF55729">
    <property type="entry name" value="Acyl-CoA N-acyltransferases (Nat)"/>
    <property type="match status" value="1"/>
</dbReference>
<accession>A0ABT1RY35</accession>
<dbReference type="InterPro" id="IPR000182">
    <property type="entry name" value="GNAT_dom"/>
</dbReference>
<evidence type="ECO:0000313" key="3">
    <source>
        <dbReference type="Proteomes" id="UP001524473"/>
    </source>
</evidence>
<keyword evidence="2" id="KW-0808">Transferase</keyword>
<dbReference type="RefSeq" id="WP_066864476.1">
    <property type="nucleotide sequence ID" value="NZ_CABKVV010000014.1"/>
</dbReference>
<dbReference type="GeneID" id="90532562"/>
<sequence length="170" mass="19812">MKLKLVPIQEEEKEILRNLLEKYLYEFSQYDGGTVNALGLYGYSYLDNYWTEENRWAFFLKADGKLAGFAMVNDYPESGEKTDFCMSEFFVMYPYRKHGLGKEAAFALFDRFPGTWQLKYHPKNIPSVHFWNRVVAEYTHGEFRSVPGNSQFPYGDGSPGQVLYFTARKG</sequence>
<evidence type="ECO:0000259" key="1">
    <source>
        <dbReference type="PROSITE" id="PS51186"/>
    </source>
</evidence>